<dbReference type="EMBL" id="RCMI01001452">
    <property type="protein sequence ID" value="KAG2884939.1"/>
    <property type="molecule type" value="Genomic_DNA"/>
</dbReference>
<proteinExistence type="predicted"/>
<dbReference type="Proteomes" id="UP000760860">
    <property type="component" value="Unassembled WGS sequence"/>
</dbReference>
<evidence type="ECO:0000313" key="4">
    <source>
        <dbReference type="EMBL" id="KAG2893961.1"/>
    </source>
</evidence>
<evidence type="ECO:0000313" key="8">
    <source>
        <dbReference type="EMBL" id="RAW36535.1"/>
    </source>
</evidence>
<dbReference type="EMBL" id="RCML01001401">
    <property type="protein sequence ID" value="KAG2962878.1"/>
    <property type="molecule type" value="Genomic_DNA"/>
</dbReference>
<gene>
    <name evidence="7" type="ORF">JG687_00012839</name>
    <name evidence="8" type="ORF">PC110_g7203</name>
    <name evidence="2" type="ORF">PC113_g21343</name>
    <name evidence="3" type="ORF">PC115_g21161</name>
    <name evidence="4" type="ORF">PC117_g23635</name>
    <name evidence="5" type="ORF">PC118_g21190</name>
    <name evidence="6" type="ORF">PC129_g20763</name>
</gene>
<evidence type="ECO:0000256" key="1">
    <source>
        <dbReference type="SAM" id="MobiDB-lite"/>
    </source>
</evidence>
<evidence type="ECO:0000313" key="5">
    <source>
        <dbReference type="EMBL" id="KAG2962878.1"/>
    </source>
</evidence>
<dbReference type="Proteomes" id="UP000688947">
    <property type="component" value="Unassembled WGS sequence"/>
</dbReference>
<reference evidence="7" key="3">
    <citation type="submission" date="2021-01" db="EMBL/GenBank/DDBJ databases">
        <title>Phytophthora aleatoria, a newly-described species from Pinus radiata is distinct from Phytophthora cactorum isolates based on comparative genomics.</title>
        <authorList>
            <person name="Mcdougal R."/>
            <person name="Panda P."/>
            <person name="Williams N."/>
            <person name="Studholme D.J."/>
        </authorList>
    </citation>
    <scope>NUCLEOTIDE SEQUENCE</scope>
    <source>
        <strain evidence="7">NZFS 3830</strain>
    </source>
</reference>
<reference evidence="6" key="2">
    <citation type="submission" date="2018-05" db="EMBL/GenBank/DDBJ databases">
        <title>Effector identification in a new, highly contiguous assembly of the strawberry crown rot pathogen Phytophthora cactorum.</title>
        <authorList>
            <person name="Armitage A.D."/>
            <person name="Nellist C.F."/>
            <person name="Bates H."/>
            <person name="Vickerstaff R.J."/>
            <person name="Harrison R.J."/>
        </authorList>
    </citation>
    <scope>NUCLEOTIDE SEQUENCE</scope>
    <source>
        <strain evidence="2">15-7</strain>
        <strain evidence="3">4032</strain>
        <strain evidence="4">4040</strain>
        <strain evidence="5">P415</strain>
        <strain evidence="6">P421</strain>
    </source>
</reference>
<evidence type="ECO:0000313" key="2">
    <source>
        <dbReference type="EMBL" id="KAG2829086.1"/>
    </source>
</evidence>
<evidence type="ECO:0000313" key="9">
    <source>
        <dbReference type="Proteomes" id="UP000251314"/>
    </source>
</evidence>
<accession>A0A329SII8</accession>
<dbReference type="EMBL" id="RCMK01001457">
    <property type="protein sequence ID" value="KAG2893961.1"/>
    <property type="molecule type" value="Genomic_DNA"/>
</dbReference>
<dbReference type="EMBL" id="RCMV01001526">
    <property type="protein sequence ID" value="KAG3208209.1"/>
    <property type="molecule type" value="Genomic_DNA"/>
</dbReference>
<reference evidence="8 9" key="1">
    <citation type="submission" date="2018-01" db="EMBL/GenBank/DDBJ databases">
        <title>Draft genome of the strawberry crown rot pathogen Phytophthora cactorum.</title>
        <authorList>
            <person name="Armitage A.D."/>
            <person name="Lysoe E."/>
            <person name="Nellist C.F."/>
            <person name="Harrison R.J."/>
            <person name="Brurberg M.B."/>
        </authorList>
    </citation>
    <scope>NUCLEOTIDE SEQUENCE [LARGE SCALE GENOMIC DNA]</scope>
    <source>
        <strain evidence="8 9">10300</strain>
    </source>
</reference>
<dbReference type="OrthoDB" id="101648at2759"/>
<keyword evidence="9" id="KW-1185">Reference proteome</keyword>
<dbReference type="EMBL" id="MJFZ01000136">
    <property type="protein sequence ID" value="RAW36535.1"/>
    <property type="molecule type" value="Genomic_DNA"/>
</dbReference>
<protein>
    <submittedName>
        <fullName evidence="8">Uncharacterized protein</fullName>
    </submittedName>
</protein>
<organism evidence="8 9">
    <name type="scientific">Phytophthora cactorum</name>
    <dbReference type="NCBI Taxonomy" id="29920"/>
    <lineage>
        <taxon>Eukaryota</taxon>
        <taxon>Sar</taxon>
        <taxon>Stramenopiles</taxon>
        <taxon>Oomycota</taxon>
        <taxon>Peronosporomycetes</taxon>
        <taxon>Peronosporales</taxon>
        <taxon>Peronosporaceae</taxon>
        <taxon>Phytophthora</taxon>
    </lineage>
</organism>
<evidence type="ECO:0000313" key="6">
    <source>
        <dbReference type="EMBL" id="KAG3208209.1"/>
    </source>
</evidence>
<sequence length="114" mass="12496">MSASASSRTGDLTSPTTVESRQASQRYKKRICKELLRSRLQQIELLEMNAHRLSKYSVKVMDAYDEVAIMLAHEKDAAVRLGSAAGVSAHDVGYVISNAVALEQCCSVLLEQPL</sequence>
<dbReference type="Proteomes" id="UP000736787">
    <property type="component" value="Unassembled WGS sequence"/>
</dbReference>
<dbReference type="Proteomes" id="UP000735874">
    <property type="component" value="Unassembled WGS sequence"/>
</dbReference>
<comment type="caution">
    <text evidence="8">The sequence shown here is derived from an EMBL/GenBank/DDBJ whole genome shotgun (WGS) entry which is preliminary data.</text>
</comment>
<evidence type="ECO:0000313" key="7">
    <source>
        <dbReference type="EMBL" id="KAG6952705.1"/>
    </source>
</evidence>
<feature type="region of interest" description="Disordered" evidence="1">
    <location>
        <begin position="1"/>
        <end position="25"/>
    </location>
</feature>
<name>A0A329SII8_9STRA</name>
<dbReference type="EMBL" id="JAENGZ010000894">
    <property type="protein sequence ID" value="KAG6952705.1"/>
    <property type="molecule type" value="Genomic_DNA"/>
</dbReference>
<dbReference type="Proteomes" id="UP000251314">
    <property type="component" value="Unassembled WGS sequence"/>
</dbReference>
<dbReference type="AlphaFoldDB" id="A0A329SII8"/>
<dbReference type="EMBL" id="RCMG01001368">
    <property type="protein sequence ID" value="KAG2829086.1"/>
    <property type="molecule type" value="Genomic_DNA"/>
</dbReference>
<dbReference type="Proteomes" id="UP000697107">
    <property type="component" value="Unassembled WGS sequence"/>
</dbReference>
<evidence type="ECO:0000313" key="3">
    <source>
        <dbReference type="EMBL" id="KAG2884939.1"/>
    </source>
</evidence>
<dbReference type="Proteomes" id="UP000774804">
    <property type="component" value="Unassembled WGS sequence"/>
</dbReference>
<dbReference type="VEuPathDB" id="FungiDB:PC110_g7203"/>